<dbReference type="EMBL" id="ML145105">
    <property type="protein sequence ID" value="TBU60425.1"/>
    <property type="molecule type" value="Genomic_DNA"/>
</dbReference>
<gene>
    <name evidence="1" type="ORF">BD310DRAFT_922946</name>
</gene>
<name>A0A4Q9Q0A7_9APHY</name>
<proteinExistence type="predicted"/>
<accession>A0A4Q9Q0A7</accession>
<organism evidence="1 2">
    <name type="scientific">Dichomitus squalens</name>
    <dbReference type="NCBI Taxonomy" id="114155"/>
    <lineage>
        <taxon>Eukaryota</taxon>
        <taxon>Fungi</taxon>
        <taxon>Dikarya</taxon>
        <taxon>Basidiomycota</taxon>
        <taxon>Agaricomycotina</taxon>
        <taxon>Agaricomycetes</taxon>
        <taxon>Polyporales</taxon>
        <taxon>Polyporaceae</taxon>
        <taxon>Dichomitus</taxon>
    </lineage>
</organism>
<protein>
    <submittedName>
        <fullName evidence="1">Uncharacterized protein</fullName>
    </submittedName>
</protein>
<evidence type="ECO:0000313" key="2">
    <source>
        <dbReference type="Proteomes" id="UP000292082"/>
    </source>
</evidence>
<dbReference type="AlphaFoldDB" id="A0A4Q9Q0A7"/>
<dbReference type="Proteomes" id="UP000292082">
    <property type="component" value="Unassembled WGS sequence"/>
</dbReference>
<sequence length="64" mass="7336">MLSSTNAFRSVPHKVSSNSQICRSMVSCPRLVYFRCLVDIRSRSRLLIGRPHISRDVLVLCFIL</sequence>
<reference evidence="1 2" key="1">
    <citation type="submission" date="2019-01" db="EMBL/GenBank/DDBJ databases">
        <title>Draft genome sequences of three monokaryotic isolates of the white-rot basidiomycete fungus Dichomitus squalens.</title>
        <authorList>
            <consortium name="DOE Joint Genome Institute"/>
            <person name="Lopez S.C."/>
            <person name="Andreopoulos B."/>
            <person name="Pangilinan J."/>
            <person name="Lipzen A."/>
            <person name="Riley R."/>
            <person name="Ahrendt S."/>
            <person name="Ng V."/>
            <person name="Barry K."/>
            <person name="Daum C."/>
            <person name="Grigoriev I.V."/>
            <person name="Hilden K.S."/>
            <person name="Makela M.R."/>
            <person name="de Vries R.P."/>
        </authorList>
    </citation>
    <scope>NUCLEOTIDE SEQUENCE [LARGE SCALE GENOMIC DNA]</scope>
    <source>
        <strain evidence="1 2">CBS 464.89</strain>
    </source>
</reference>
<evidence type="ECO:0000313" key="1">
    <source>
        <dbReference type="EMBL" id="TBU60425.1"/>
    </source>
</evidence>
<keyword evidence="2" id="KW-1185">Reference proteome</keyword>